<evidence type="ECO:0000256" key="8">
    <source>
        <dbReference type="ARBA" id="ARBA00034704"/>
    </source>
</evidence>
<keyword evidence="5 9" id="KW-0067">ATP-binding</keyword>
<feature type="binding site" evidence="9">
    <location>
        <begin position="107"/>
        <end position="114"/>
    </location>
    <ligand>
        <name>ATP</name>
        <dbReference type="ChEBI" id="CHEBI:30616"/>
    </ligand>
</feature>
<protein>
    <submittedName>
        <fullName evidence="13">Kinesin- motor protein</fullName>
    </submittedName>
</protein>
<evidence type="ECO:0000256" key="2">
    <source>
        <dbReference type="ARBA" id="ARBA00022490"/>
    </source>
</evidence>
<dbReference type="PROSITE" id="PS50067">
    <property type="entry name" value="KINESIN_MOTOR_2"/>
    <property type="match status" value="1"/>
</dbReference>
<comment type="subcellular location">
    <subcellularLocation>
        <location evidence="1">Cytoplasm</location>
        <location evidence="1">Cytoskeleton</location>
    </subcellularLocation>
</comment>
<dbReference type="PRINTS" id="PR00380">
    <property type="entry name" value="KINESINHEAVY"/>
</dbReference>
<dbReference type="GO" id="GO:0090307">
    <property type="term" value="P:mitotic spindle assembly"/>
    <property type="evidence" value="ECO:0007669"/>
    <property type="project" value="TreeGrafter"/>
</dbReference>
<keyword evidence="10" id="KW-0175">Coiled coil</keyword>
<dbReference type="InterPro" id="IPR036961">
    <property type="entry name" value="Kinesin_motor_dom_sf"/>
</dbReference>
<dbReference type="GO" id="GO:0072686">
    <property type="term" value="C:mitotic spindle"/>
    <property type="evidence" value="ECO:0007669"/>
    <property type="project" value="TreeGrafter"/>
</dbReference>
<evidence type="ECO:0000259" key="12">
    <source>
        <dbReference type="PROSITE" id="PS50067"/>
    </source>
</evidence>
<keyword evidence="6 9" id="KW-0505">Motor protein</keyword>
<evidence type="ECO:0000256" key="7">
    <source>
        <dbReference type="ARBA" id="ARBA00023212"/>
    </source>
</evidence>
<dbReference type="GO" id="GO:0005524">
    <property type="term" value="F:ATP binding"/>
    <property type="evidence" value="ECO:0007669"/>
    <property type="project" value="UniProtKB-UniRule"/>
</dbReference>
<dbReference type="InterPro" id="IPR019821">
    <property type="entry name" value="Kinesin_motor_CS"/>
</dbReference>
<evidence type="ECO:0000256" key="1">
    <source>
        <dbReference type="ARBA" id="ARBA00004245"/>
    </source>
</evidence>
<reference evidence="13" key="1">
    <citation type="submission" date="2022-07" db="EMBL/GenBank/DDBJ databases">
        <title>Phylogenomic reconstructions and comparative analyses of Kickxellomycotina fungi.</title>
        <authorList>
            <person name="Reynolds N.K."/>
            <person name="Stajich J.E."/>
            <person name="Barry K."/>
            <person name="Grigoriev I.V."/>
            <person name="Crous P."/>
            <person name="Smith M.E."/>
        </authorList>
    </citation>
    <scope>NUCLEOTIDE SEQUENCE</scope>
    <source>
        <strain evidence="13">NBRC 32514</strain>
    </source>
</reference>
<dbReference type="PANTHER" id="PTHR47970">
    <property type="entry name" value="KINESIN-LIKE PROTEIN KIF11"/>
    <property type="match status" value="1"/>
</dbReference>
<dbReference type="PROSITE" id="PS00411">
    <property type="entry name" value="KINESIN_MOTOR_1"/>
    <property type="match status" value="1"/>
</dbReference>
<evidence type="ECO:0000313" key="13">
    <source>
        <dbReference type="EMBL" id="KAJ1720706.1"/>
    </source>
</evidence>
<dbReference type="GO" id="GO:0008017">
    <property type="term" value="F:microtubule binding"/>
    <property type="evidence" value="ECO:0007669"/>
    <property type="project" value="InterPro"/>
</dbReference>
<keyword evidence="2" id="KW-0963">Cytoplasm</keyword>
<evidence type="ECO:0000256" key="3">
    <source>
        <dbReference type="ARBA" id="ARBA00022701"/>
    </source>
</evidence>
<evidence type="ECO:0000256" key="5">
    <source>
        <dbReference type="ARBA" id="ARBA00022840"/>
    </source>
</evidence>
<name>A0A9W7XTV2_9FUNG</name>
<keyword evidence="14" id="KW-1185">Reference proteome</keyword>
<organism evidence="13 14">
    <name type="scientific">Coemansia erecta</name>
    <dbReference type="NCBI Taxonomy" id="147472"/>
    <lineage>
        <taxon>Eukaryota</taxon>
        <taxon>Fungi</taxon>
        <taxon>Fungi incertae sedis</taxon>
        <taxon>Zoopagomycota</taxon>
        <taxon>Kickxellomycotina</taxon>
        <taxon>Kickxellomycetes</taxon>
        <taxon>Kickxellales</taxon>
        <taxon>Kickxellaceae</taxon>
        <taxon>Coemansia</taxon>
    </lineage>
</organism>
<dbReference type="SMART" id="SM00129">
    <property type="entry name" value="KISc"/>
    <property type="match status" value="1"/>
</dbReference>
<dbReference type="InterPro" id="IPR001752">
    <property type="entry name" value="Kinesin_motor_dom"/>
</dbReference>
<dbReference type="Proteomes" id="UP001149813">
    <property type="component" value="Unassembled WGS sequence"/>
</dbReference>
<dbReference type="OrthoDB" id="3176171at2759"/>
<dbReference type="AlphaFoldDB" id="A0A9W7XTV2"/>
<sequence length="1008" mass="106618">MMQTPVASRSMGRLNSAAEKEKDTNIQVVVRCRDAPMRQLKNNATIVVHPVHGQDVKIDGPASVARAYHYDGVFGPRATQEHIYDKVVRPILHEVMQGYNCTIFAYGQTGTGKTYTMEGDLDGAGPARPSLGPLGSPEPATPLPARMTAAAGVIPRTLYNLFYALDKQSAEYYVRVSYVELYNEELHDLLGRDDAAGEMAPPGSHLRVFESGKDKGVVIQGLEERLVTSARDAVAALQAGAARRRVAATRCNDASSRSHAIFTVTVFIRERAVTAEGEDIVKLGKLNLVDLAGSENIGRSGAQDARAREAGNINRSLLTLGRVINALVDRNSYVPYRDSKLTYILKDSLGGRTRTCMIATISNAADNIEETLKTLQYASQAKGIRNRPVANKKVSKSEIVHDMQHQIEQLRRDLDAARDGTGFFITRESHAELVEDKNRYSAAIDEWRRRIAEADEQQAALAGRAQRLAAQLAEQAAALAHTQARLAAEQAAHAQAQARLAGQQLLTRAHAHHERQMLGVAQGLHGARALAAADASQLHARLARVAQQEAAHVRVAQAAARRAGADAERAAAAARAQAGRAADGVRALAAGLRQRLGGAFDQAVRGRLGALREALHVRAAEAGAQARADAEGARAPADAALAALMGLVRGVEEDARGAQGACDRACDEFARALDAHGEQQRARQMEHLAHVRQTLEAHVGRLATLQAALGERRARESAELALAAQQLGLRHAEEIAALERQVEEMAGADEEDARRLVEHVAQALADSRARRGRAAGALLGGARAVAQQAADAQRHAVAGFEAAAEDAGAVLGEGAGAARLAFDEATQAAMRLVDASAEGAAELAAGLQAHHAAVRAAAEGAALAAGQAHEGAREHVEEARGRVGRMAELVHEAVESMGAAGAQAAEAAVDAGGCALDEVAGAVAEADERAGALGEELSGLAEKAAEEVVQIAVHVQRSAEGITPTPDDGTVPAPRAYEAAECWQVTRDHAYILEHAGTQSAEQLAWTG</sequence>
<dbReference type="GO" id="GO:0008574">
    <property type="term" value="F:plus-end-directed microtubule motor activity"/>
    <property type="evidence" value="ECO:0007669"/>
    <property type="project" value="TreeGrafter"/>
</dbReference>
<evidence type="ECO:0000256" key="6">
    <source>
        <dbReference type="ARBA" id="ARBA00023175"/>
    </source>
</evidence>
<feature type="coiled-coil region" evidence="10">
    <location>
        <begin position="400"/>
        <end position="464"/>
    </location>
</feature>
<gene>
    <name evidence="13" type="primary">KIP1</name>
    <name evidence="13" type="ORF">LPJ53_004685</name>
</gene>
<evidence type="ECO:0000256" key="11">
    <source>
        <dbReference type="SAM" id="MobiDB-lite"/>
    </source>
</evidence>
<dbReference type="PANTHER" id="PTHR47970:SF12">
    <property type="entry name" value="KINESIN FAMILY MEMBER 11"/>
    <property type="match status" value="1"/>
</dbReference>
<keyword evidence="7" id="KW-0206">Cytoskeleton</keyword>
<accession>A0A9W7XTV2</accession>
<feature type="region of interest" description="Disordered" evidence="11">
    <location>
        <begin position="1"/>
        <end position="20"/>
    </location>
</feature>
<dbReference type="InterPro" id="IPR027417">
    <property type="entry name" value="P-loop_NTPase"/>
</dbReference>
<dbReference type="SUPFAM" id="SSF52540">
    <property type="entry name" value="P-loop containing nucleoside triphosphate hydrolases"/>
    <property type="match status" value="1"/>
</dbReference>
<dbReference type="FunFam" id="3.40.850.10:FF:000019">
    <property type="entry name" value="Kinesin-like protein KIN-5D"/>
    <property type="match status" value="1"/>
</dbReference>
<feature type="non-terminal residue" evidence="13">
    <location>
        <position position="1"/>
    </location>
</feature>
<dbReference type="GO" id="GO:0005876">
    <property type="term" value="C:spindle microtubule"/>
    <property type="evidence" value="ECO:0007669"/>
    <property type="project" value="TreeGrafter"/>
</dbReference>
<keyword evidence="4 9" id="KW-0547">Nucleotide-binding</keyword>
<feature type="domain" description="Kinesin motor" evidence="12">
    <location>
        <begin position="25"/>
        <end position="384"/>
    </location>
</feature>
<dbReference type="InterPro" id="IPR047149">
    <property type="entry name" value="KIF11-like"/>
</dbReference>
<dbReference type="GO" id="GO:0051231">
    <property type="term" value="P:spindle elongation"/>
    <property type="evidence" value="ECO:0007669"/>
    <property type="project" value="TreeGrafter"/>
</dbReference>
<evidence type="ECO:0000256" key="4">
    <source>
        <dbReference type="ARBA" id="ARBA00022741"/>
    </source>
</evidence>
<comment type="similarity">
    <text evidence="8">Belongs to the TRAFAC class myosin-kinesin ATPase superfamily. Kinesin family. KIN-5/BimC subfamily.</text>
</comment>
<evidence type="ECO:0000256" key="10">
    <source>
        <dbReference type="SAM" id="Coils"/>
    </source>
</evidence>
<keyword evidence="3" id="KW-0493">Microtubule</keyword>
<dbReference type="GO" id="GO:0007018">
    <property type="term" value="P:microtubule-based movement"/>
    <property type="evidence" value="ECO:0007669"/>
    <property type="project" value="InterPro"/>
</dbReference>
<comment type="caution">
    <text evidence="13">The sequence shown here is derived from an EMBL/GenBank/DDBJ whole genome shotgun (WGS) entry which is preliminary data.</text>
</comment>
<evidence type="ECO:0000313" key="14">
    <source>
        <dbReference type="Proteomes" id="UP001149813"/>
    </source>
</evidence>
<dbReference type="EMBL" id="JANBOJ010000232">
    <property type="protein sequence ID" value="KAJ1720706.1"/>
    <property type="molecule type" value="Genomic_DNA"/>
</dbReference>
<dbReference type="Gene3D" id="3.40.850.10">
    <property type="entry name" value="Kinesin motor domain"/>
    <property type="match status" value="1"/>
</dbReference>
<evidence type="ECO:0000256" key="9">
    <source>
        <dbReference type="PROSITE-ProRule" id="PRU00283"/>
    </source>
</evidence>
<proteinExistence type="inferred from homology"/>
<dbReference type="Pfam" id="PF00225">
    <property type="entry name" value="Kinesin"/>
    <property type="match status" value="1"/>
</dbReference>